<dbReference type="Proteomes" id="UP000287247">
    <property type="component" value="Unassembled WGS sequence"/>
</dbReference>
<sequence>MSNLQAKIKTDSWINATWSEYIQITENSDYQKAKFYYNKGKFRIEMSPLGNDHASDHNIITYAINLYAVVKGINLNGKDNCTYRKTGYQDAQPDLSYYIEDTVDAVPYGTSIISLDEFSPPTLVVEIANSSLADDKGEKKNLYEDLQVKEYWIIDVNKLEIIAFAIENEGSHRIRESQVLPKLEIALLEEAIRKTRQTNHSKVGLWLLEQFQK</sequence>
<comment type="caution">
    <text evidence="2">The sequence shown here is derived from an EMBL/GenBank/DDBJ whole genome shotgun (WGS) entry which is preliminary data.</text>
</comment>
<accession>A0A401IJT7</accession>
<evidence type="ECO:0000313" key="2">
    <source>
        <dbReference type="EMBL" id="GBF81484.1"/>
    </source>
</evidence>
<evidence type="ECO:0000313" key="3">
    <source>
        <dbReference type="Proteomes" id="UP000287247"/>
    </source>
</evidence>
<dbReference type="CDD" id="cd06260">
    <property type="entry name" value="DUF820-like"/>
    <property type="match status" value="1"/>
</dbReference>
<dbReference type="OrthoDB" id="459822at2"/>
<dbReference type="InterPro" id="IPR011335">
    <property type="entry name" value="Restrct_endonuc-II-like"/>
</dbReference>
<evidence type="ECO:0000259" key="1">
    <source>
        <dbReference type="Pfam" id="PF05685"/>
    </source>
</evidence>
<proteinExistence type="predicted"/>
<dbReference type="EMBL" id="BDQK01000013">
    <property type="protein sequence ID" value="GBF81484.1"/>
    <property type="molecule type" value="Genomic_DNA"/>
</dbReference>
<dbReference type="InterPro" id="IPR012296">
    <property type="entry name" value="Nuclease_put_TT1808"/>
</dbReference>
<dbReference type="Gene3D" id="3.90.1570.10">
    <property type="entry name" value="tt1808, chain A"/>
    <property type="match status" value="1"/>
</dbReference>
<organism evidence="2 3">
    <name type="scientific">Aphanothece sacrum FPU1</name>
    <dbReference type="NCBI Taxonomy" id="1920663"/>
    <lineage>
        <taxon>Bacteria</taxon>
        <taxon>Bacillati</taxon>
        <taxon>Cyanobacteriota</taxon>
        <taxon>Cyanophyceae</taxon>
        <taxon>Oscillatoriophycideae</taxon>
        <taxon>Chroococcales</taxon>
        <taxon>Aphanothecaceae</taxon>
        <taxon>Aphanothece</taxon>
    </lineage>
</organism>
<gene>
    <name evidence="2" type="ORF">AsFPU1_2898</name>
</gene>
<dbReference type="AlphaFoldDB" id="A0A401IJT7"/>
<dbReference type="SUPFAM" id="SSF52980">
    <property type="entry name" value="Restriction endonuclease-like"/>
    <property type="match status" value="1"/>
</dbReference>
<dbReference type="PANTHER" id="PTHR35400:SF1">
    <property type="entry name" value="SLR1083 PROTEIN"/>
    <property type="match status" value="1"/>
</dbReference>
<feature type="domain" description="Putative restriction endonuclease" evidence="1">
    <location>
        <begin position="18"/>
        <end position="193"/>
    </location>
</feature>
<protein>
    <recommendedName>
        <fullName evidence="1">Putative restriction endonuclease domain-containing protein</fullName>
    </recommendedName>
</protein>
<dbReference type="InterPro" id="IPR008538">
    <property type="entry name" value="Uma2"/>
</dbReference>
<keyword evidence="3" id="KW-1185">Reference proteome</keyword>
<dbReference type="RefSeq" id="WP_124975562.1">
    <property type="nucleotide sequence ID" value="NZ_BDQK01000013.1"/>
</dbReference>
<name>A0A401IJT7_APHSA</name>
<dbReference type="Pfam" id="PF05685">
    <property type="entry name" value="Uma2"/>
    <property type="match status" value="1"/>
</dbReference>
<dbReference type="PANTHER" id="PTHR35400">
    <property type="entry name" value="SLR1083 PROTEIN"/>
    <property type="match status" value="1"/>
</dbReference>
<reference evidence="3" key="1">
    <citation type="submission" date="2017-05" db="EMBL/GenBank/DDBJ databases">
        <title>Physiological properties and genetic analysis related to exopolysaccharide production of fresh-water unicellular cyanobacterium Aphanothece sacrum, Suizenji Nori, that has been cultured as a food source in Japan.</title>
        <authorList>
            <person name="Kanesaki Y."/>
            <person name="Yoshikawa S."/>
            <person name="Ohki K."/>
        </authorList>
    </citation>
    <scope>NUCLEOTIDE SEQUENCE [LARGE SCALE GENOMIC DNA]</scope>
    <source>
        <strain evidence="3">FPU1</strain>
    </source>
</reference>